<evidence type="ECO:0000256" key="1">
    <source>
        <dbReference type="ARBA" id="ARBA00005564"/>
    </source>
</evidence>
<dbReference type="GO" id="GO:0017057">
    <property type="term" value="F:6-phosphogluconolactonase activity"/>
    <property type="evidence" value="ECO:0007669"/>
    <property type="project" value="UniProtKB-EC"/>
</dbReference>
<proteinExistence type="inferred from homology"/>
<dbReference type="AlphaFoldDB" id="A0A5C6DV90"/>
<dbReference type="PANTHER" id="PTHR30344">
    <property type="entry name" value="6-PHOSPHOGLUCONOLACTONASE-RELATED"/>
    <property type="match status" value="1"/>
</dbReference>
<dbReference type="RefSeq" id="WP_146601272.1">
    <property type="nucleotide sequence ID" value="NZ_SJPY01000006.1"/>
</dbReference>
<dbReference type="InterPro" id="IPR015943">
    <property type="entry name" value="WD40/YVTN_repeat-like_dom_sf"/>
</dbReference>
<reference evidence="4 5" key="1">
    <citation type="submission" date="2019-02" db="EMBL/GenBank/DDBJ databases">
        <title>Deep-cultivation of Planctomycetes and their phenomic and genomic characterization uncovers novel biology.</title>
        <authorList>
            <person name="Wiegand S."/>
            <person name="Jogler M."/>
            <person name="Boedeker C."/>
            <person name="Pinto D."/>
            <person name="Vollmers J."/>
            <person name="Rivas-Marin E."/>
            <person name="Kohn T."/>
            <person name="Peeters S.H."/>
            <person name="Heuer A."/>
            <person name="Rast P."/>
            <person name="Oberbeckmann S."/>
            <person name="Bunk B."/>
            <person name="Jeske O."/>
            <person name="Meyerdierks A."/>
            <person name="Storesund J.E."/>
            <person name="Kallscheuer N."/>
            <person name="Luecker S."/>
            <person name="Lage O.M."/>
            <person name="Pohl T."/>
            <person name="Merkel B.J."/>
            <person name="Hornburger P."/>
            <person name="Mueller R.-W."/>
            <person name="Bruemmer F."/>
            <person name="Labrenz M."/>
            <person name="Spormann A.M."/>
            <person name="Op Den Camp H."/>
            <person name="Overmann J."/>
            <person name="Amann R."/>
            <person name="Jetten M.S.M."/>
            <person name="Mascher T."/>
            <person name="Medema M.H."/>
            <person name="Devos D.P."/>
            <person name="Kaster A.-K."/>
            <person name="Ovreas L."/>
            <person name="Rohde M."/>
            <person name="Galperin M.Y."/>
            <person name="Jogler C."/>
        </authorList>
    </citation>
    <scope>NUCLEOTIDE SEQUENCE [LARGE SCALE GENOMIC DNA]</scope>
    <source>
        <strain evidence="4 5">Q31b</strain>
    </source>
</reference>
<feature type="chain" id="PRO_5022685605" evidence="3">
    <location>
        <begin position="29"/>
        <end position="393"/>
    </location>
</feature>
<evidence type="ECO:0000256" key="3">
    <source>
        <dbReference type="SAM" id="SignalP"/>
    </source>
</evidence>
<dbReference type="SUPFAM" id="SSF51004">
    <property type="entry name" value="C-terminal (heme d1) domain of cytochrome cd1-nitrite reductase"/>
    <property type="match status" value="1"/>
</dbReference>
<protein>
    <submittedName>
        <fullName evidence="4">6-phosphogluconolactonase</fullName>
        <ecNumber evidence="4">3.1.1.31</ecNumber>
    </submittedName>
</protein>
<accession>A0A5C6DV90</accession>
<dbReference type="EC" id="3.1.1.31" evidence="4"/>
<dbReference type="InterPro" id="IPR019405">
    <property type="entry name" value="Lactonase_7-beta_prop"/>
</dbReference>
<dbReference type="InterPro" id="IPR011048">
    <property type="entry name" value="Haem_d1_sf"/>
</dbReference>
<comment type="similarity">
    <text evidence="1">Belongs to the cycloisomerase 2 family.</text>
</comment>
<keyword evidence="5" id="KW-1185">Reference proteome</keyword>
<keyword evidence="3" id="KW-0732">Signal</keyword>
<gene>
    <name evidence="4" type="primary">pgl_2</name>
    <name evidence="4" type="ORF">Q31b_40750</name>
</gene>
<dbReference type="Gene3D" id="2.130.10.10">
    <property type="entry name" value="YVTN repeat-like/Quinoprotein amine dehydrogenase"/>
    <property type="match status" value="1"/>
</dbReference>
<keyword evidence="2" id="KW-0313">Glucose metabolism</keyword>
<feature type="signal peptide" evidence="3">
    <location>
        <begin position="1"/>
        <end position="28"/>
    </location>
</feature>
<dbReference type="GO" id="GO:0005829">
    <property type="term" value="C:cytosol"/>
    <property type="evidence" value="ECO:0007669"/>
    <property type="project" value="TreeGrafter"/>
</dbReference>
<evidence type="ECO:0000313" key="5">
    <source>
        <dbReference type="Proteomes" id="UP000315471"/>
    </source>
</evidence>
<comment type="caution">
    <text evidence="4">The sequence shown here is derived from an EMBL/GenBank/DDBJ whole genome shotgun (WGS) entry which is preliminary data.</text>
</comment>
<dbReference type="GO" id="GO:0006006">
    <property type="term" value="P:glucose metabolic process"/>
    <property type="evidence" value="ECO:0007669"/>
    <property type="project" value="UniProtKB-KW"/>
</dbReference>
<evidence type="ECO:0000256" key="2">
    <source>
        <dbReference type="ARBA" id="ARBA00022526"/>
    </source>
</evidence>
<dbReference type="Pfam" id="PF10282">
    <property type="entry name" value="Lactonase"/>
    <property type="match status" value="1"/>
</dbReference>
<name>A0A5C6DV90_9BACT</name>
<organism evidence="4 5">
    <name type="scientific">Novipirellula aureliae</name>
    <dbReference type="NCBI Taxonomy" id="2527966"/>
    <lineage>
        <taxon>Bacteria</taxon>
        <taxon>Pseudomonadati</taxon>
        <taxon>Planctomycetota</taxon>
        <taxon>Planctomycetia</taxon>
        <taxon>Pirellulales</taxon>
        <taxon>Pirellulaceae</taxon>
        <taxon>Novipirellula</taxon>
    </lineage>
</organism>
<dbReference type="Proteomes" id="UP000315471">
    <property type="component" value="Unassembled WGS sequence"/>
</dbReference>
<keyword evidence="4" id="KW-0378">Hydrolase</keyword>
<sequence length="393" mass="42146" precursor="true">MVNLSLLQILAISSFLLVPVWTSHSAIADETGENSMIDIWIGTSASPLSEGIYHCKFNTKTGQLSKAELAAEVDGPGFLAMHPNGNVLYAVGSLDGKASVIAFQVKDAAGNVQLELLNSLPIGDGGAAHVSVDSQGKMLLTAQYGGGSVAVFSLAPDGSIEGRTQLIKHQGGSKVVENRQDRSHAHWGGFSPDERFAFVPDLGLDQVVIYRVNSDEASLSANGFGEAPKGGGPRHMAFHPNGHWIYVVNELALTMTVFDYDAPSGAMTPKQTIEAVPKKIMERELFNSGSEVCVHPNGRFLYSANRGHDTISVYKIDQASGRLEVVQIEPIRGATPRNFNIDPTGKWLLVAGQDSNTLASFVMEAETGKLTYNRSIIFVPTPICVLPVGKNRD</sequence>
<dbReference type="OrthoDB" id="9790815at2"/>
<dbReference type="PANTHER" id="PTHR30344:SF1">
    <property type="entry name" value="6-PHOSPHOGLUCONOLACTONASE"/>
    <property type="match status" value="1"/>
</dbReference>
<keyword evidence="2" id="KW-0119">Carbohydrate metabolism</keyword>
<evidence type="ECO:0000313" key="4">
    <source>
        <dbReference type="EMBL" id="TWU38996.1"/>
    </source>
</evidence>
<dbReference type="InterPro" id="IPR050282">
    <property type="entry name" value="Cycloisomerase_2"/>
</dbReference>
<dbReference type="EMBL" id="SJPY01000006">
    <property type="protein sequence ID" value="TWU38996.1"/>
    <property type="molecule type" value="Genomic_DNA"/>
</dbReference>